<protein>
    <submittedName>
        <fullName evidence="1">Uncharacterized protein</fullName>
    </submittedName>
</protein>
<evidence type="ECO:0000313" key="2">
    <source>
        <dbReference type="Proteomes" id="UP001524499"/>
    </source>
</evidence>
<comment type="caution">
    <text evidence="1">The sequence shown here is derived from an EMBL/GenBank/DDBJ whole genome shotgun (WGS) entry which is preliminary data.</text>
</comment>
<dbReference type="Proteomes" id="UP001524499">
    <property type="component" value="Unassembled WGS sequence"/>
</dbReference>
<dbReference type="RefSeq" id="WP_256603055.1">
    <property type="nucleotide sequence ID" value="NZ_JANIBJ010000025.1"/>
</dbReference>
<keyword evidence="2" id="KW-1185">Reference proteome</keyword>
<evidence type="ECO:0000313" key="1">
    <source>
        <dbReference type="EMBL" id="MCQ8105154.1"/>
    </source>
</evidence>
<sequence length="248" mass="28724">MSLLSKLGKLGDIVMKPIELIADWGKEPLRKWDHERGVERDRELLNAESKNRIREMEAESAIKAKEKELETNLSIKRETEIQRIFVEIEEFRKDKELQRMIAVSEAVMKYQQELTKLNVNAINAIGNMQLELREKAQQLVYDKTIKYKALQDQAINEAADDLLRIYQDFAENEVAKGILIKAVDKRLANIIDTAHNFLLELNADIKILNQSINLLIEHGQTFIEGHLQKFHVIEATTNFTKEIENKST</sequence>
<name>A0ABT1TK96_9GAMM</name>
<reference evidence="1 2" key="1">
    <citation type="submission" date="2022-07" db="EMBL/GenBank/DDBJ databases">
        <title>Methylomonas rivi sp. nov., Methylomonas rosea sp. nov., Methylomonas aureus sp. nov. and Methylomonas subterranea sp. nov., four novel methanotrophs isolated from a freshwater creek and the deep terrestrial subsurface.</title>
        <authorList>
            <person name="Abin C."/>
            <person name="Sankaranarayanan K."/>
            <person name="Garner C."/>
            <person name="Sindelar R."/>
            <person name="Kotary K."/>
            <person name="Garner R."/>
            <person name="Barclay S."/>
            <person name="Lawson P."/>
            <person name="Krumholz L."/>
        </authorList>
    </citation>
    <scope>NUCLEOTIDE SEQUENCE [LARGE SCALE GENOMIC DNA]</scope>
    <source>
        <strain evidence="1 2">SURF-2</strain>
    </source>
</reference>
<dbReference type="EMBL" id="JANIBJ010000025">
    <property type="protein sequence ID" value="MCQ8105154.1"/>
    <property type="molecule type" value="Genomic_DNA"/>
</dbReference>
<proteinExistence type="predicted"/>
<gene>
    <name evidence="1" type="ORF">NP590_13645</name>
</gene>
<accession>A0ABT1TK96</accession>
<organism evidence="1 2">
    <name type="scientific">Methylomonas subterranea</name>
    <dbReference type="NCBI Taxonomy" id="2952225"/>
    <lineage>
        <taxon>Bacteria</taxon>
        <taxon>Pseudomonadati</taxon>
        <taxon>Pseudomonadota</taxon>
        <taxon>Gammaproteobacteria</taxon>
        <taxon>Methylococcales</taxon>
        <taxon>Methylococcaceae</taxon>
        <taxon>Methylomonas</taxon>
    </lineage>
</organism>